<dbReference type="SUPFAM" id="SSF56954">
    <property type="entry name" value="Outer membrane efflux proteins (OEP)"/>
    <property type="match status" value="1"/>
</dbReference>
<evidence type="ECO:0000256" key="1">
    <source>
        <dbReference type="ARBA" id="ARBA00004651"/>
    </source>
</evidence>
<dbReference type="Pfam" id="PF00873">
    <property type="entry name" value="ACR_tran"/>
    <property type="match status" value="1"/>
</dbReference>
<accession>A0ABW8SW44</accession>
<evidence type="ECO:0000256" key="2">
    <source>
        <dbReference type="ARBA" id="ARBA00010942"/>
    </source>
</evidence>
<comment type="subcellular location">
    <subcellularLocation>
        <location evidence="1">Cell membrane</location>
        <topology evidence="1">Multi-pass membrane protein</topology>
    </subcellularLocation>
</comment>
<dbReference type="SUPFAM" id="SSF82693">
    <property type="entry name" value="Multidrug efflux transporter AcrB pore domain, PN1, PN2, PC1 and PC2 subdomains"/>
    <property type="match status" value="3"/>
</dbReference>
<dbReference type="InterPro" id="IPR001036">
    <property type="entry name" value="Acrflvin-R"/>
</dbReference>
<dbReference type="Proteomes" id="UP001623559">
    <property type="component" value="Unassembled WGS sequence"/>
</dbReference>
<dbReference type="PANTHER" id="PTHR32063">
    <property type="match status" value="1"/>
</dbReference>
<dbReference type="EMBL" id="JBEWZG010000002">
    <property type="protein sequence ID" value="MFL0206147.1"/>
    <property type="molecule type" value="Genomic_DNA"/>
</dbReference>
<keyword evidence="3" id="KW-0813">Transport</keyword>
<dbReference type="PRINTS" id="PR00702">
    <property type="entry name" value="ACRIFLAVINRP"/>
</dbReference>
<dbReference type="Gene3D" id="3.30.2090.10">
    <property type="entry name" value="Multidrug efflux transporter AcrB TolC docking domain, DN and DC subdomains"/>
    <property type="match status" value="2"/>
</dbReference>
<evidence type="ECO:0000256" key="4">
    <source>
        <dbReference type="ARBA" id="ARBA00022475"/>
    </source>
</evidence>
<evidence type="ECO:0000313" key="10">
    <source>
        <dbReference type="Proteomes" id="UP001623559"/>
    </source>
</evidence>
<comment type="similarity">
    <text evidence="2">Belongs to the resistance-nodulation-cell division (RND) (TC 2.A.6) family.</text>
</comment>
<feature type="transmembrane region" description="Helical" evidence="8">
    <location>
        <begin position="1006"/>
        <end position="1032"/>
    </location>
</feature>
<keyword evidence="7 8" id="KW-0472">Membrane</keyword>
<evidence type="ECO:0000256" key="6">
    <source>
        <dbReference type="ARBA" id="ARBA00022989"/>
    </source>
</evidence>
<gene>
    <name evidence="9" type="ORF">V7S74_05285</name>
</gene>
<feature type="transmembrane region" description="Helical" evidence="8">
    <location>
        <begin position="484"/>
        <end position="505"/>
    </location>
</feature>
<dbReference type="PANTHER" id="PTHR32063:SF24">
    <property type="entry name" value="CATION EFFLUX SYSTEM (ACRB_ACRD_ACRF FAMILY)"/>
    <property type="match status" value="1"/>
</dbReference>
<dbReference type="Gene3D" id="1.20.1640.10">
    <property type="entry name" value="Multidrug efflux transporter AcrB transmembrane domain"/>
    <property type="match status" value="2"/>
</dbReference>
<feature type="transmembrane region" description="Helical" evidence="8">
    <location>
        <begin position="973"/>
        <end position="994"/>
    </location>
</feature>
<dbReference type="Gene3D" id="3.30.70.1430">
    <property type="entry name" value="Multidrug efflux transporter AcrB pore domain"/>
    <property type="match status" value="2"/>
</dbReference>
<protein>
    <submittedName>
        <fullName evidence="9">CusA/CzcA family heavy metal efflux RND transporter</fullName>
    </submittedName>
</protein>
<keyword evidence="5 8" id="KW-0812">Transmembrane</keyword>
<dbReference type="NCBIfam" id="TIGR00914">
    <property type="entry name" value="2A0601"/>
    <property type="match status" value="1"/>
</dbReference>
<feature type="transmembrane region" description="Helical" evidence="8">
    <location>
        <begin position="540"/>
        <end position="559"/>
    </location>
</feature>
<proteinExistence type="inferred from homology"/>
<dbReference type="SUPFAM" id="SSF82714">
    <property type="entry name" value="Multidrug efflux transporter AcrB TolC docking domain, DN and DC subdomains"/>
    <property type="match status" value="2"/>
</dbReference>
<evidence type="ECO:0000313" key="9">
    <source>
        <dbReference type="EMBL" id="MFL0206147.1"/>
    </source>
</evidence>
<evidence type="ECO:0000256" key="7">
    <source>
        <dbReference type="ARBA" id="ARBA00023136"/>
    </source>
</evidence>
<feature type="transmembrane region" description="Helical" evidence="8">
    <location>
        <begin position="439"/>
        <end position="464"/>
    </location>
</feature>
<organism evidence="9 10">
    <name type="scientific">Aquirufa novilacunae</name>
    <dbReference type="NCBI Taxonomy" id="3139305"/>
    <lineage>
        <taxon>Bacteria</taxon>
        <taxon>Pseudomonadati</taxon>
        <taxon>Bacteroidota</taxon>
        <taxon>Cytophagia</taxon>
        <taxon>Cytophagales</taxon>
        <taxon>Flectobacillaceae</taxon>
        <taxon>Aquirufa</taxon>
    </lineage>
</organism>
<feature type="transmembrane region" description="Helical" evidence="8">
    <location>
        <begin position="903"/>
        <end position="922"/>
    </location>
</feature>
<dbReference type="Gene3D" id="3.30.70.1320">
    <property type="entry name" value="Multidrug efflux transporter AcrB pore domain like"/>
    <property type="match status" value="1"/>
</dbReference>
<name>A0ABW8SW44_9BACT</name>
<evidence type="ECO:0000256" key="8">
    <source>
        <dbReference type="SAM" id="Phobius"/>
    </source>
</evidence>
<feature type="transmembrane region" description="Helical" evidence="8">
    <location>
        <begin position="369"/>
        <end position="389"/>
    </location>
</feature>
<dbReference type="Gene3D" id="3.30.70.1440">
    <property type="entry name" value="Multidrug efflux transporter AcrB pore domain"/>
    <property type="match status" value="1"/>
</dbReference>
<dbReference type="RefSeq" id="WP_406777728.1">
    <property type="nucleotide sequence ID" value="NZ_JBEWZG010000002.1"/>
</dbReference>
<sequence length="1480" mass="162255">MINSIISFSIRNKLVVGLFVLGLVFWGGYSLSKLPIDALPDITSNQVQVITQSPALATSEVEKFITYPLEISLRTIPNVKDIRSVSRMGLSIITVVFEDEVATEVTRQQVAEKLKAAEPYLLQGAGVPEMAPITTGLGEFFQYTLVVDPAFKDQYSLADLRTYQDWLIKRQLLGIKGVVEVSSFGGNLKQYEIAVNPERLRAMNVSVNDVFKAVSINNSNSGGSYLEKGTDAYFIRSEGMLTSLEDIENTVVSQRGEAGLPILVKDVAKVGFGKAVRYGAMTRNGEGEAVGGVMLLLKGANANQVVQDVKAQMDIIGKTLPQGIKIVPYLDRSVLIGRAINTVEKNLIEGGMIVVFILVLLLGNLRAGLIVASVIPLCLLFAFALMHIFGVSANLMSLGAIDFGLIVDGAVIIVESIIHRLHSHRKGEELSQQAMDEEVGISAKAIFGSAAFGVIIILIVYLPIMALGGIEGKMFRPMAQTVSFAILGALILSLTYVPMMSALFLSKKISHEVTIADRIMGFLYGKYQPIINWALKQRKWVVIGAFGLFSASIALFMSLGGEFIPELNEGDFAVETLLPTNASLSQSIKVNTAAQAMLLKKFPTEIKQVVSRIGASEIPTDPMGINSCDLIIQLKDPSEWKNAETMEELEEKMDKALDVYPEVNFEFTQPIQMRFNELIAGVKSDIAVKIFGEDLQELFDHATEASRYIRSIEGVGDIKVQQIDGIPQLVVKYNRVKMAQYGLNVNEVNSAIKMTFAGETAGIVMEGEKRFDLVVRMDSVHRQDIQNLRELYIDLPSGSQIPLQEVAEVGYENAPLEISRDNTHRRITIGINVRGRDVESVVADIQKVMKNKITLPAGYYVTYGGTFENLQAAKSRLALVVPIALALIFVLLFFTFQSFLEAAIIYLAIPLSAIGGVVALWLRGMPFSVSAGIGFIALFGVAVLNGIVLLSFFKQLADEGLGVEERLKKGLELRFRPVIMTAAVASLGFLPMALSHSPGAEVQRPLATVVIGGLITATFLTLVVIPVVYSLVMGRREAKLKAKGLGMIALFMVLSFASFAKNPISTLYSPISYLNSASDSRLATIPHSDDPLTKTKSTKSRSDDTRLSLKSCLSLASTRNALLATGIADVKTAEALINSGKELPKGTLDAQYGKTQTFSSQDYTVMASQSIPWPTLLKAQVKALTSAKVLSEKRLKITQNLVASSVKFYYYQILAQQKNLQFLASQDSLYSQMKRAATIKFQQGETNRLELMAAETRLREFQQKRIALEADQKTAYQNLAYWINEPDEFTIEGLEPLTMESGIAGFDPAKNPTIELLAEQVEHGKLLTAVERERLKPDVRIGVTTQSIDNVGGQNFVQAGLAIPIFGKAQKAKIASAKLQEEAFVSQKIQTESALQTDYKNAEAAVAKYRASLAYYTTTALPQAILLEKTALKSYQQGEIEYVEMLQNTQQAWQIRESYLQEVNAYNQAIITRQTIIGNE</sequence>
<feature type="transmembrane region" description="Helical" evidence="8">
    <location>
        <begin position="395"/>
        <end position="418"/>
    </location>
</feature>
<keyword evidence="4" id="KW-1003">Cell membrane</keyword>
<dbReference type="InterPro" id="IPR027463">
    <property type="entry name" value="AcrB_DN_DC_subdom"/>
</dbReference>
<reference evidence="9 10" key="1">
    <citation type="submission" date="2024-07" db="EMBL/GenBank/DDBJ databases">
        <authorList>
            <person name="Pitt A."/>
            <person name="Hahn M.W."/>
        </authorList>
    </citation>
    <scope>NUCLEOTIDE SEQUENCE [LARGE SCALE GENOMIC DNA]</scope>
    <source>
        <strain evidence="9 10">2-AUSEE-184A6</strain>
    </source>
</reference>
<keyword evidence="6 8" id="KW-1133">Transmembrane helix</keyword>
<evidence type="ECO:0000256" key="5">
    <source>
        <dbReference type="ARBA" id="ARBA00022692"/>
    </source>
</evidence>
<feature type="transmembrane region" description="Helical" evidence="8">
    <location>
        <begin position="346"/>
        <end position="362"/>
    </location>
</feature>
<dbReference type="Gene3D" id="1.20.1600.10">
    <property type="entry name" value="Outer membrane efflux proteins (OEP)"/>
    <property type="match status" value="1"/>
</dbReference>
<feature type="transmembrane region" description="Helical" evidence="8">
    <location>
        <begin position="877"/>
        <end position="896"/>
    </location>
</feature>
<dbReference type="SUPFAM" id="SSF82866">
    <property type="entry name" value="Multidrug efflux transporter AcrB transmembrane domain"/>
    <property type="match status" value="2"/>
</dbReference>
<feature type="transmembrane region" description="Helical" evidence="8">
    <location>
        <begin position="928"/>
        <end position="953"/>
    </location>
</feature>
<feature type="transmembrane region" description="Helical" evidence="8">
    <location>
        <begin position="1044"/>
        <end position="1060"/>
    </location>
</feature>
<comment type="caution">
    <text evidence="9">The sequence shown here is derived from an EMBL/GenBank/DDBJ whole genome shotgun (WGS) entry which is preliminary data.</text>
</comment>
<dbReference type="InterPro" id="IPR004763">
    <property type="entry name" value="CusA-like"/>
</dbReference>
<evidence type="ECO:0000256" key="3">
    <source>
        <dbReference type="ARBA" id="ARBA00022448"/>
    </source>
</evidence>